<comment type="caution">
    <text evidence="2">The sequence shown here is derived from an EMBL/GenBank/DDBJ whole genome shotgun (WGS) entry which is preliminary data.</text>
</comment>
<name>V9H8L7_9NEIS</name>
<evidence type="ECO:0000313" key="2">
    <source>
        <dbReference type="EMBL" id="EFG31097.2"/>
    </source>
</evidence>
<dbReference type="Pfam" id="PF04380">
    <property type="entry name" value="BMFP"/>
    <property type="match status" value="1"/>
</dbReference>
<comment type="pathway">
    <text evidence="1">Cofactor biosynthesis; ubiquinone biosynthesis.</text>
</comment>
<comment type="similarity">
    <text evidence="1">Belongs to the UbiK family.</text>
</comment>
<comment type="function">
    <text evidence="1">Required for efficient ubiquinone (coenzyme Q) biosynthesis. UbiK is probably an accessory factor of Ubi enzymes and facilitates ubiquinone biosynthesis by acting as an assembly factor, a targeting factor, or both.</text>
</comment>
<proteinExistence type="inferred from homology"/>
<accession>V9H8L7</accession>
<dbReference type="OrthoDB" id="5297354at2"/>
<dbReference type="GO" id="GO:0006744">
    <property type="term" value="P:ubiquinone biosynthetic process"/>
    <property type="evidence" value="ECO:0007669"/>
    <property type="project" value="UniProtKB-UniRule"/>
</dbReference>
<keyword evidence="1" id="KW-0963">Cytoplasm</keyword>
<organism evidence="2 3">
    <name type="scientific">Simonsiella muelleri ATCC 29453</name>
    <dbReference type="NCBI Taxonomy" id="641147"/>
    <lineage>
        <taxon>Bacteria</taxon>
        <taxon>Pseudomonadati</taxon>
        <taxon>Pseudomonadota</taxon>
        <taxon>Betaproteobacteria</taxon>
        <taxon>Neisseriales</taxon>
        <taxon>Neisseriaceae</taxon>
        <taxon>Simonsiella</taxon>
    </lineage>
</organism>
<dbReference type="UniPathway" id="UPA00232"/>
<dbReference type="Proteomes" id="UP000017813">
    <property type="component" value="Unassembled WGS sequence"/>
</dbReference>
<keyword evidence="1" id="KW-0831">Ubiquinone biosynthesis</keyword>
<reference evidence="2 3" key="1">
    <citation type="submission" date="2010-03" db="EMBL/GenBank/DDBJ databases">
        <authorList>
            <consortium name="The Broad Institute Genome Sequencing Platform"/>
            <person name="Ward D."/>
            <person name="Earl A."/>
            <person name="Feldgarden M."/>
            <person name="Gevers D."/>
            <person name="Young S."/>
            <person name="Zeng Q."/>
            <person name="Koehrsen M."/>
            <person name="Alvarado L."/>
            <person name="Berlin A.M."/>
            <person name="Borenstein D."/>
            <person name="Chapman S.B."/>
            <person name="Chen Z."/>
            <person name="Engels R."/>
            <person name="Freedman E."/>
            <person name="Gellesch M."/>
            <person name="Goldberg J."/>
            <person name="Griggs A."/>
            <person name="Gujja S."/>
            <person name="Heilman E.R."/>
            <person name="Heiman D.I."/>
            <person name="Hepburn T.A."/>
            <person name="Howarth C."/>
            <person name="Jen D."/>
            <person name="Larson L."/>
            <person name="Mehta T."/>
            <person name="Park D."/>
            <person name="Pearson M."/>
            <person name="Richards J."/>
            <person name="Roberts A."/>
            <person name="Saif S."/>
            <person name="Shea T.D."/>
            <person name="Shenoy N."/>
            <person name="Sisk P."/>
            <person name="Stolte C."/>
            <person name="Sykes S.N."/>
            <person name="Walk T."/>
            <person name="White J."/>
            <person name="Yandava C."/>
            <person name="Izard J."/>
            <person name="Baranova O.V."/>
            <person name="Blanton J.M."/>
            <person name="Tanner A.C."/>
            <person name="Dewhirst F."/>
            <person name="Haas B."/>
            <person name="Nusbaum C."/>
            <person name="Birren B."/>
        </authorList>
    </citation>
    <scope>NUCLEOTIDE SEQUENCE [LARGE SCALE GENOMIC DNA]</scope>
    <source>
        <strain evidence="2 3">ATCC 29453</strain>
    </source>
</reference>
<sequence>MIAKQLFDEITQKLGDTIANSPAKDLEKNAKAMLSGAFNKMDLVTREEFDVQQQVLIKTRTKLNELETRLATLEAMMNPKPQEPVVYETFVHDTAPVEILETTENKKSED</sequence>
<dbReference type="STRING" id="641147.HMPREF9021_00926"/>
<dbReference type="PANTHER" id="PTHR38040:SF1">
    <property type="entry name" value="UBIQUINONE BIOSYNTHESIS ACCESSORY FACTOR UBIK"/>
    <property type="match status" value="1"/>
</dbReference>
<dbReference type="GO" id="GO:0005737">
    <property type="term" value="C:cytoplasm"/>
    <property type="evidence" value="ECO:0007669"/>
    <property type="project" value="UniProtKB-SubCell"/>
</dbReference>
<dbReference type="EMBL" id="ADCY02000029">
    <property type="protein sequence ID" value="EFG31097.2"/>
    <property type="molecule type" value="Genomic_DNA"/>
</dbReference>
<dbReference type="HAMAP" id="MF_02216">
    <property type="entry name" value="UbiK"/>
    <property type="match status" value="1"/>
</dbReference>
<reference evidence="2 3" key="2">
    <citation type="submission" date="2011-10" db="EMBL/GenBank/DDBJ databases">
        <title>The Genome Sequence of Simonsiella muelleri ATCC 29453.</title>
        <authorList>
            <consortium name="The Broad Institute Genome Sequencing Platform"/>
            <consortium name="The Broad Institute Genome Sequencing Center for Infectious Disease"/>
            <person name="Earl A."/>
            <person name="Ward D."/>
            <person name="Feldgarden M."/>
            <person name="Gevers D."/>
            <person name="Izard J."/>
            <person name="Baranova O.V."/>
            <person name="Blanton J.M."/>
            <person name="Tanner A.C."/>
            <person name="Dewhirst F."/>
            <person name="Young S.K."/>
            <person name="Zeng Q."/>
            <person name="Gargeya S."/>
            <person name="Fitzgerald M."/>
            <person name="Haas B."/>
            <person name="Abouelleil A."/>
            <person name="Alvarado L."/>
            <person name="Arachchi H.M."/>
            <person name="Berlin A."/>
            <person name="Brown A."/>
            <person name="Chapman S.B."/>
            <person name="Chen Z."/>
            <person name="Dunbar C."/>
            <person name="Freedman E."/>
            <person name="Gearin G."/>
            <person name="Goldberg J."/>
            <person name="Griggs A."/>
            <person name="Gujja S."/>
            <person name="Heiman D."/>
            <person name="Howarth C."/>
            <person name="Larson L."/>
            <person name="Lui A."/>
            <person name="MacDonald P.J.P."/>
            <person name="Montmayeur A."/>
            <person name="Murphy C."/>
            <person name="Neiman D."/>
            <person name="Pearson M."/>
            <person name="Priest M."/>
            <person name="Roberts A."/>
            <person name="Saif S."/>
            <person name="Shea T."/>
            <person name="Shenoy N."/>
            <person name="Sisk P."/>
            <person name="Stolte C."/>
            <person name="Sykes S."/>
            <person name="Wortman J."/>
            <person name="Nusbaum C."/>
            <person name="Birren B."/>
        </authorList>
    </citation>
    <scope>NUCLEOTIDE SEQUENCE [LARGE SCALE GENOMIC DNA]</scope>
    <source>
        <strain evidence="2 3">ATCC 29453</strain>
    </source>
</reference>
<dbReference type="RefSeq" id="WP_002641905.1">
    <property type="nucleotide sequence ID" value="NZ_CP019448.1"/>
</dbReference>
<dbReference type="InterPro" id="IPR007475">
    <property type="entry name" value="UbiK"/>
</dbReference>
<evidence type="ECO:0000313" key="3">
    <source>
        <dbReference type="Proteomes" id="UP000017813"/>
    </source>
</evidence>
<dbReference type="AlphaFoldDB" id="V9H8L7"/>
<dbReference type="PANTHER" id="PTHR38040">
    <property type="entry name" value="UBIQUINONE BIOSYNTHESIS ACCESSORY FACTOR UBIK"/>
    <property type="match status" value="1"/>
</dbReference>
<keyword evidence="3" id="KW-1185">Reference proteome</keyword>
<dbReference type="eggNOG" id="COG2960">
    <property type="taxonomic scope" value="Bacteria"/>
</dbReference>
<comment type="subcellular location">
    <subcellularLocation>
        <location evidence="1">Cytoplasm</location>
    </subcellularLocation>
</comment>
<evidence type="ECO:0000256" key="1">
    <source>
        <dbReference type="HAMAP-Rule" id="MF_02216"/>
    </source>
</evidence>
<protein>
    <recommendedName>
        <fullName evidence="1">Ubiquinone biosynthesis accessory factor UbiK</fullName>
    </recommendedName>
</protein>
<gene>
    <name evidence="1" type="primary">ubiK</name>
    <name evidence="2" type="ORF">HMPREF9021_00926</name>
</gene>
<dbReference type="HOGENOM" id="CLU_154412_0_2_4"/>